<name>A0A9P6TBX7_9BASI</name>
<protein>
    <submittedName>
        <fullName evidence="1">Uncharacterized protein</fullName>
    </submittedName>
</protein>
<evidence type="ECO:0000313" key="1">
    <source>
        <dbReference type="EMBL" id="KAG0146139.1"/>
    </source>
</evidence>
<proteinExistence type="predicted"/>
<feature type="non-terminal residue" evidence="1">
    <location>
        <position position="1"/>
    </location>
</feature>
<keyword evidence="2" id="KW-1185">Reference proteome</keyword>
<evidence type="ECO:0000313" key="2">
    <source>
        <dbReference type="Proteomes" id="UP000886653"/>
    </source>
</evidence>
<accession>A0A9P6TBX7</accession>
<dbReference type="AlphaFoldDB" id="A0A9P6TBX7"/>
<sequence>LCKNQAFKDYVSHAQGKVHKSKVGAANGTKIQRNVLVHGLIPENRRMVGDIEGWNELAKDVQMGDAELEIVTNDNRVNMAAWLKHLQEEGHSPVQSEPEEEAVQQFNWEHFLLYSEDEEDTEMNSEDETEEIEEILQVLNDEEVDKWYPFEKKEVSVAIQFDATLPLK</sequence>
<dbReference type="Proteomes" id="UP000886653">
    <property type="component" value="Unassembled WGS sequence"/>
</dbReference>
<dbReference type="EMBL" id="MU167265">
    <property type="protein sequence ID" value="KAG0146139.1"/>
    <property type="molecule type" value="Genomic_DNA"/>
</dbReference>
<dbReference type="OrthoDB" id="10368580at2759"/>
<reference evidence="1" key="1">
    <citation type="submission" date="2013-11" db="EMBL/GenBank/DDBJ databases">
        <title>Genome sequence of the fusiform rust pathogen reveals effectors for host alternation and coevolution with pine.</title>
        <authorList>
            <consortium name="DOE Joint Genome Institute"/>
            <person name="Smith K."/>
            <person name="Pendleton A."/>
            <person name="Kubisiak T."/>
            <person name="Anderson C."/>
            <person name="Salamov A."/>
            <person name="Aerts A."/>
            <person name="Riley R."/>
            <person name="Clum A."/>
            <person name="Lindquist E."/>
            <person name="Ence D."/>
            <person name="Campbell M."/>
            <person name="Kronenberg Z."/>
            <person name="Feau N."/>
            <person name="Dhillon B."/>
            <person name="Hamelin R."/>
            <person name="Burleigh J."/>
            <person name="Smith J."/>
            <person name="Yandell M."/>
            <person name="Nelson C."/>
            <person name="Grigoriev I."/>
            <person name="Davis J."/>
        </authorList>
    </citation>
    <scope>NUCLEOTIDE SEQUENCE</scope>
    <source>
        <strain evidence="1">G11</strain>
    </source>
</reference>
<gene>
    <name evidence="1" type="ORF">CROQUDRAFT_44833</name>
</gene>
<comment type="caution">
    <text evidence="1">The sequence shown here is derived from an EMBL/GenBank/DDBJ whole genome shotgun (WGS) entry which is preliminary data.</text>
</comment>
<organism evidence="1 2">
    <name type="scientific">Cronartium quercuum f. sp. fusiforme G11</name>
    <dbReference type="NCBI Taxonomy" id="708437"/>
    <lineage>
        <taxon>Eukaryota</taxon>
        <taxon>Fungi</taxon>
        <taxon>Dikarya</taxon>
        <taxon>Basidiomycota</taxon>
        <taxon>Pucciniomycotina</taxon>
        <taxon>Pucciniomycetes</taxon>
        <taxon>Pucciniales</taxon>
        <taxon>Coleosporiaceae</taxon>
        <taxon>Cronartium</taxon>
    </lineage>
</organism>